<comment type="cofactor">
    <cofactor evidence="1">
        <name>heme</name>
        <dbReference type="ChEBI" id="CHEBI:30413"/>
    </cofactor>
</comment>
<keyword evidence="3" id="KW-1185">Reference proteome</keyword>
<keyword evidence="1" id="KW-0349">Heme</keyword>
<dbReference type="Gene3D" id="1.10.630.10">
    <property type="entry name" value="Cytochrome P450"/>
    <property type="match status" value="1"/>
</dbReference>
<gene>
    <name evidence="2" type="ORF">Z518_08913</name>
</gene>
<keyword evidence="1" id="KW-0408">Iron</keyword>
<evidence type="ECO:0000313" key="2">
    <source>
        <dbReference type="EMBL" id="KIX01188.1"/>
    </source>
</evidence>
<keyword evidence="1" id="KW-0479">Metal-binding</keyword>
<dbReference type="OrthoDB" id="3934656at2759"/>
<sequence length="493" mass="56830">MPHLTAELILACVLLPITYYLYRAARDPLRSAPGPFLARFTRLWYLKAVHKGDFELQNIQLHRQYGPIVRVAPNWYSISDLDAAATIYNTQNVFPKSKWYFAFQQPDEPNIFSTHNNKYAAELRRKYKPAFDVFHVYEYAVDDCSKILEQRLSEFAASESEADLGWWLTCYAFDVNGQIAFSKRFGHLDEGKDVGNIAAALAERLDYVSHVGIYPSLHRLFWKLVMVMTFVTKQIDYTYVFAQNQLDGHQRRRDLETGKSSEPPDMLDRFLDFHKQNPNHFTKNDVLIGAYSSIAAGADSTWISLGSIIHYVHKYPETLRKLRAEIDMMTREGKISDPVTFEESKKMPYLNAVIKEAQRMHSPTGFPLWRVVPESGATLCGRYFPPGTTVGVNIWVAHRSSAFDPDPDIFRPERWLEADKKQLAKMNASYMPFGMGPRICQGQIIAMMEMGKIIPQLFRRFDFDLSPDWQTFNHWLVGHKGLNGKVKCRENPT</sequence>
<dbReference type="PRINTS" id="PR00463">
    <property type="entry name" value="EP450I"/>
</dbReference>
<dbReference type="GO" id="GO:0004497">
    <property type="term" value="F:monooxygenase activity"/>
    <property type="evidence" value="ECO:0007669"/>
    <property type="project" value="InterPro"/>
</dbReference>
<dbReference type="GO" id="GO:0016705">
    <property type="term" value="F:oxidoreductase activity, acting on paired donors, with incorporation or reduction of molecular oxygen"/>
    <property type="evidence" value="ECO:0007669"/>
    <property type="project" value="InterPro"/>
</dbReference>
<dbReference type="GO" id="GO:0005506">
    <property type="term" value="F:iron ion binding"/>
    <property type="evidence" value="ECO:0007669"/>
    <property type="project" value="InterPro"/>
</dbReference>
<dbReference type="CDD" id="cd11060">
    <property type="entry name" value="CYP57A1-like"/>
    <property type="match status" value="1"/>
</dbReference>
<evidence type="ECO:0000256" key="1">
    <source>
        <dbReference type="PIRSR" id="PIRSR602401-1"/>
    </source>
</evidence>
<dbReference type="AlphaFoldDB" id="A0A0D2GS82"/>
<dbReference type="InterPro" id="IPR050121">
    <property type="entry name" value="Cytochrome_P450_monoxygenase"/>
</dbReference>
<dbReference type="SUPFAM" id="SSF48264">
    <property type="entry name" value="Cytochrome P450"/>
    <property type="match status" value="1"/>
</dbReference>
<dbReference type="Pfam" id="PF00067">
    <property type="entry name" value="p450"/>
    <property type="match status" value="1"/>
</dbReference>
<dbReference type="PANTHER" id="PTHR24305">
    <property type="entry name" value="CYTOCHROME P450"/>
    <property type="match status" value="1"/>
</dbReference>
<dbReference type="HOGENOM" id="CLU_001570_14_0_1"/>
<accession>A0A0D2GS82</accession>
<dbReference type="InterPro" id="IPR001128">
    <property type="entry name" value="Cyt_P450"/>
</dbReference>
<feature type="binding site" description="axial binding residue" evidence="1">
    <location>
        <position position="440"/>
    </location>
    <ligand>
        <name>heme</name>
        <dbReference type="ChEBI" id="CHEBI:30413"/>
    </ligand>
    <ligandPart>
        <name>Fe</name>
        <dbReference type="ChEBI" id="CHEBI:18248"/>
    </ligandPart>
</feature>
<dbReference type="EMBL" id="KN847481">
    <property type="protein sequence ID" value="KIX01188.1"/>
    <property type="molecule type" value="Genomic_DNA"/>
</dbReference>
<dbReference type="PRINTS" id="PR00385">
    <property type="entry name" value="P450"/>
</dbReference>
<dbReference type="Proteomes" id="UP000053617">
    <property type="component" value="Unassembled WGS sequence"/>
</dbReference>
<dbReference type="GeneID" id="25296984"/>
<dbReference type="STRING" id="1442369.A0A0D2GS82"/>
<dbReference type="RefSeq" id="XP_013268324.1">
    <property type="nucleotide sequence ID" value="XM_013412870.1"/>
</dbReference>
<dbReference type="VEuPathDB" id="FungiDB:Z518_08913"/>
<name>A0A0D2GS82_9EURO</name>
<dbReference type="InterPro" id="IPR002401">
    <property type="entry name" value="Cyt_P450_E_grp-I"/>
</dbReference>
<dbReference type="GO" id="GO:0020037">
    <property type="term" value="F:heme binding"/>
    <property type="evidence" value="ECO:0007669"/>
    <property type="project" value="InterPro"/>
</dbReference>
<dbReference type="PANTHER" id="PTHR24305:SF190">
    <property type="entry name" value="P450, PUTATIVE (EUROFUNG)-RELATED"/>
    <property type="match status" value="1"/>
</dbReference>
<evidence type="ECO:0000313" key="3">
    <source>
        <dbReference type="Proteomes" id="UP000053617"/>
    </source>
</evidence>
<protein>
    <recommendedName>
        <fullName evidence="4">Cytochrome P450 monooxygenase</fullName>
    </recommendedName>
</protein>
<organism evidence="2 3">
    <name type="scientific">Rhinocladiella mackenziei CBS 650.93</name>
    <dbReference type="NCBI Taxonomy" id="1442369"/>
    <lineage>
        <taxon>Eukaryota</taxon>
        <taxon>Fungi</taxon>
        <taxon>Dikarya</taxon>
        <taxon>Ascomycota</taxon>
        <taxon>Pezizomycotina</taxon>
        <taxon>Eurotiomycetes</taxon>
        <taxon>Chaetothyriomycetidae</taxon>
        <taxon>Chaetothyriales</taxon>
        <taxon>Herpotrichiellaceae</taxon>
        <taxon>Rhinocladiella</taxon>
    </lineage>
</organism>
<reference evidence="2 3" key="1">
    <citation type="submission" date="2015-01" db="EMBL/GenBank/DDBJ databases">
        <title>The Genome Sequence of Rhinocladiella mackenzie CBS 650.93.</title>
        <authorList>
            <consortium name="The Broad Institute Genomics Platform"/>
            <person name="Cuomo C."/>
            <person name="de Hoog S."/>
            <person name="Gorbushina A."/>
            <person name="Stielow B."/>
            <person name="Teixiera M."/>
            <person name="Abouelleil A."/>
            <person name="Chapman S.B."/>
            <person name="Priest M."/>
            <person name="Young S.K."/>
            <person name="Wortman J."/>
            <person name="Nusbaum C."/>
            <person name="Birren B."/>
        </authorList>
    </citation>
    <scope>NUCLEOTIDE SEQUENCE [LARGE SCALE GENOMIC DNA]</scope>
    <source>
        <strain evidence="2 3">CBS 650.93</strain>
    </source>
</reference>
<dbReference type="InterPro" id="IPR036396">
    <property type="entry name" value="Cyt_P450_sf"/>
</dbReference>
<proteinExistence type="predicted"/>
<evidence type="ECO:0008006" key="4">
    <source>
        <dbReference type="Google" id="ProtNLM"/>
    </source>
</evidence>